<dbReference type="Gramene" id="TraesARI4A03G02153330.1">
    <property type="protein sequence ID" value="TraesARI4A03G02153330.1.CDS1"/>
    <property type="gene ID" value="TraesARI4A03G02153330"/>
</dbReference>
<reference evidence="2" key="1">
    <citation type="submission" date="2018-08" db="EMBL/GenBank/DDBJ databases">
        <authorList>
            <person name="Rossello M."/>
        </authorList>
    </citation>
    <scope>NUCLEOTIDE SEQUENCE [LARGE SCALE GENOMIC DNA]</scope>
    <source>
        <strain evidence="2">cv. Chinese Spring</strain>
    </source>
</reference>
<dbReference type="AlphaFoldDB" id="A0A3B6HXW2"/>
<accession>A0A3B6HXW2</accession>
<dbReference type="Gramene" id="TraesSTA4A03G02112440.1">
    <property type="protein sequence ID" value="TraesSTA4A03G02112440.1.CDS1"/>
    <property type="gene ID" value="TraesSTA4A03G02112440"/>
</dbReference>
<dbReference type="SUPFAM" id="SSF55729">
    <property type="entry name" value="Acyl-CoA N-acyltransferases (Nat)"/>
    <property type="match status" value="1"/>
</dbReference>
<dbReference type="OrthoDB" id="630895at2759"/>
<dbReference type="Gramene" id="TraesLDM4A03G02114550.1">
    <property type="protein sequence ID" value="TraesLDM4A03G02114550.1.CDS1"/>
    <property type="gene ID" value="TraesLDM4A03G02114550"/>
</dbReference>
<dbReference type="Gramene" id="TraesCS4A03G0563800.1">
    <property type="protein sequence ID" value="TraesCS4A03G0563800.1.CDS1"/>
    <property type="gene ID" value="TraesCS4A03G0563800"/>
</dbReference>
<dbReference type="InterPro" id="IPR000182">
    <property type="entry name" value="GNAT_dom"/>
</dbReference>
<dbReference type="Gramene" id="TraesLAC4A03G02069780.1">
    <property type="protein sequence ID" value="TraesLAC4A03G02069780.1.CDS1"/>
    <property type="gene ID" value="TraesLAC4A03G02069780"/>
</dbReference>
<name>A0A3B6HXW2_WHEAT</name>
<dbReference type="GO" id="GO:0016747">
    <property type="term" value="F:acyltransferase activity, transferring groups other than amino-acyl groups"/>
    <property type="evidence" value="ECO:0007669"/>
    <property type="project" value="InterPro"/>
</dbReference>
<dbReference type="OMA" id="HKARIAY"/>
<evidence type="ECO:0000313" key="3">
    <source>
        <dbReference type="Proteomes" id="UP000019116"/>
    </source>
</evidence>
<dbReference type="EnsemblPlants" id="TraesCS4A02G212600.1">
    <property type="protein sequence ID" value="TraesCS4A02G212600.1.cds1"/>
    <property type="gene ID" value="TraesCS4A02G212600"/>
</dbReference>
<sequence length="166" mass="17600">MEQEAPATTTERVRDVTLRPLDLADADAMMAWVSDPEVTTFMTWDPYMSRDALLAFLRDAALPHPWFGAVCLPGGDRPVSSVSMSPTADACRAELGYVVARAHWGKGVATAAVKRAVATVFKEVEGLGARGGASGRAQHRVAARAGEGRVPAGGRAAEVLRGQGRR</sequence>
<dbReference type="Gramene" id="TraesCS4A02G212600.1">
    <property type="protein sequence ID" value="TraesCS4A02G212600.1.cds1"/>
    <property type="gene ID" value="TraesCS4A02G212600"/>
</dbReference>
<organism evidence="2">
    <name type="scientific">Triticum aestivum</name>
    <name type="common">Wheat</name>
    <dbReference type="NCBI Taxonomy" id="4565"/>
    <lineage>
        <taxon>Eukaryota</taxon>
        <taxon>Viridiplantae</taxon>
        <taxon>Streptophyta</taxon>
        <taxon>Embryophyta</taxon>
        <taxon>Tracheophyta</taxon>
        <taxon>Spermatophyta</taxon>
        <taxon>Magnoliopsida</taxon>
        <taxon>Liliopsida</taxon>
        <taxon>Poales</taxon>
        <taxon>Poaceae</taxon>
        <taxon>BOP clade</taxon>
        <taxon>Pooideae</taxon>
        <taxon>Triticodae</taxon>
        <taxon>Triticeae</taxon>
        <taxon>Triticinae</taxon>
        <taxon>Triticum</taxon>
    </lineage>
</organism>
<dbReference type="PANTHER" id="PTHR46067:SF7">
    <property type="entry name" value="OS01G0358800 PROTEIN"/>
    <property type="match status" value="1"/>
</dbReference>
<dbReference type="Gramene" id="TraesJAG4A03G02116960.1">
    <property type="protein sequence ID" value="TraesJAG4A03G02116960.1.CDS1"/>
    <property type="gene ID" value="TraesJAG4A03G02116960"/>
</dbReference>
<dbReference type="PROSITE" id="PS51186">
    <property type="entry name" value="GNAT"/>
    <property type="match status" value="1"/>
</dbReference>
<protein>
    <recommendedName>
        <fullName evidence="1">N-acetyltransferase domain-containing protein</fullName>
    </recommendedName>
</protein>
<dbReference type="Gramene" id="TraesSYM4A03G02143400.1">
    <property type="protein sequence ID" value="TraesSYM4A03G02143400.1.CDS1"/>
    <property type="gene ID" value="TraesSYM4A03G02143400"/>
</dbReference>
<dbReference type="Gramene" id="TraesNOR4A03G02137820.1">
    <property type="protein sequence ID" value="TraesNOR4A03G02137820.1.CDS1"/>
    <property type="gene ID" value="TraesNOR4A03G02137820"/>
</dbReference>
<keyword evidence="3" id="KW-1185">Reference proteome</keyword>
<dbReference type="Gramene" id="TraesCAD_scaffold_104074_01G000100.1">
    <property type="protein sequence ID" value="TraesCAD_scaffold_104074_01G000100.1"/>
    <property type="gene ID" value="TraesCAD_scaffold_104074_01G000100"/>
</dbReference>
<dbReference type="STRING" id="4565.A0A3B6HXW2"/>
<reference evidence="2" key="2">
    <citation type="submission" date="2018-10" db="UniProtKB">
        <authorList>
            <consortium name="EnsemblPlants"/>
        </authorList>
    </citation>
    <scope>IDENTIFICATION</scope>
</reference>
<dbReference type="PANTHER" id="PTHR46067">
    <property type="entry name" value="ACYL-COA N-ACYLTRANSFERASES (NAT) SUPERFAMILY PROTEIN"/>
    <property type="match status" value="1"/>
</dbReference>
<dbReference type="Gramene" id="TraesJUL4A03G02135050.1">
    <property type="protein sequence ID" value="TraesJUL4A03G02135050.1.CDS1"/>
    <property type="gene ID" value="TraesJUL4A03G02135050"/>
</dbReference>
<dbReference type="Gramene" id="TraesWEE_scaffold_033221_01G000100.1">
    <property type="protein sequence ID" value="TraesWEE_scaffold_033221_01G000100.1"/>
    <property type="gene ID" value="TraesWEE_scaffold_033221_01G000100"/>
</dbReference>
<dbReference type="InterPro" id="IPR016181">
    <property type="entry name" value="Acyl_CoA_acyltransferase"/>
</dbReference>
<dbReference type="Gramene" id="TraesMAC4A03G02115350.1">
    <property type="protein sequence ID" value="TraesMAC4A03G02115350.1.CDS1"/>
    <property type="gene ID" value="TraesMAC4A03G02115350"/>
</dbReference>
<dbReference type="Gene3D" id="3.40.630.30">
    <property type="match status" value="1"/>
</dbReference>
<dbReference type="Pfam" id="PF13302">
    <property type="entry name" value="Acetyltransf_3"/>
    <property type="match status" value="1"/>
</dbReference>
<dbReference type="Gramene" id="TraesCLE_scaffold_110349_01G000100.1">
    <property type="protein sequence ID" value="TraesCLE_scaffold_110349_01G000100.1"/>
    <property type="gene ID" value="TraesCLE_scaffold_110349_01G000100"/>
</dbReference>
<feature type="domain" description="N-acetyltransferase" evidence="1">
    <location>
        <begin position="16"/>
        <end position="166"/>
    </location>
</feature>
<dbReference type="Gramene" id="TraesROB_scaffold_050965_01G000100.1">
    <property type="protein sequence ID" value="TraesROB_scaffold_050965_01G000100.1"/>
    <property type="gene ID" value="TraesROB_scaffold_050965_01G000100"/>
</dbReference>
<evidence type="ECO:0000313" key="2">
    <source>
        <dbReference type="EnsemblPlants" id="TraesCS4A02G212600.1.cds1"/>
    </source>
</evidence>
<proteinExistence type="predicted"/>
<evidence type="ECO:0000259" key="1">
    <source>
        <dbReference type="PROSITE" id="PS51186"/>
    </source>
</evidence>
<dbReference type="Proteomes" id="UP000019116">
    <property type="component" value="Chromosome 4A"/>
</dbReference>